<feature type="region of interest" description="Disordered" evidence="1">
    <location>
        <begin position="322"/>
        <end position="360"/>
    </location>
</feature>
<dbReference type="InterPro" id="IPR036397">
    <property type="entry name" value="RNaseH_sf"/>
</dbReference>
<keyword evidence="4" id="KW-1185">Reference proteome</keyword>
<dbReference type="PANTHER" id="PTHR19303:SF71">
    <property type="entry name" value="ZINC FINGER PHD-TYPE DOMAIN-CONTAINING PROTEIN"/>
    <property type="match status" value="1"/>
</dbReference>
<sequence>MRTRQARIAAGRRASDGKLGDLASALERLGGGKRRHVGSRIGNPEERNTLVSATEELRGITAFNATEVKLFFDQLEALQRKHSFSSHHIFNIDETGISTVQKNSKILAPKGLKQVAKATSGERGVTTTVVCAVSANGIYVPPVFIFKRKRMNELLLKGCNNDMIATVSDSGWINESIFVDYLHHFISFVKPTKEEPVLIILDNHESHISLGAYKLFREHNLHVLSLPPHVSHKMQPLDLTFFSSLKMAYNRECELYMVNKPGKRITQYEVGELFTNAYNKTANISKAVSGFRAAGIYPINTDKFKKCLGNISLDESNVSQIQESPTSVRETAAEQSLSELIDSQSQNATSTLENQTDMDVTINTTPPSTSVLLAEITNVPVIPNITTSKRGNKKHSQILSSTPTKYKLEEKQKKTS</sequence>
<accession>A0AAD9REV4</accession>
<proteinExistence type="predicted"/>
<dbReference type="InterPro" id="IPR004875">
    <property type="entry name" value="DDE_SF_endonuclease_dom"/>
</dbReference>
<evidence type="ECO:0000313" key="3">
    <source>
        <dbReference type="EMBL" id="KAK2578456.1"/>
    </source>
</evidence>
<dbReference type="Gene3D" id="3.30.420.10">
    <property type="entry name" value="Ribonuclease H-like superfamily/Ribonuclease H"/>
    <property type="match status" value="1"/>
</dbReference>
<evidence type="ECO:0000259" key="2">
    <source>
        <dbReference type="Pfam" id="PF03184"/>
    </source>
</evidence>
<evidence type="ECO:0000256" key="1">
    <source>
        <dbReference type="SAM" id="MobiDB-lite"/>
    </source>
</evidence>
<organism evidence="3 4">
    <name type="scientific">Odynerus spinipes</name>
    <dbReference type="NCBI Taxonomy" id="1348599"/>
    <lineage>
        <taxon>Eukaryota</taxon>
        <taxon>Metazoa</taxon>
        <taxon>Ecdysozoa</taxon>
        <taxon>Arthropoda</taxon>
        <taxon>Hexapoda</taxon>
        <taxon>Insecta</taxon>
        <taxon>Pterygota</taxon>
        <taxon>Neoptera</taxon>
        <taxon>Endopterygota</taxon>
        <taxon>Hymenoptera</taxon>
        <taxon>Apocrita</taxon>
        <taxon>Aculeata</taxon>
        <taxon>Vespoidea</taxon>
        <taxon>Vespidae</taxon>
        <taxon>Eumeninae</taxon>
        <taxon>Odynerus</taxon>
    </lineage>
</organism>
<reference evidence="3" key="2">
    <citation type="journal article" date="2023" name="Commun. Biol.">
        <title>Intrasexual cuticular hydrocarbon dimorphism in a wasp sheds light on hydrocarbon biosynthesis genes in Hymenoptera.</title>
        <authorList>
            <person name="Moris V.C."/>
            <person name="Podsiadlowski L."/>
            <person name="Martin S."/>
            <person name="Oeyen J.P."/>
            <person name="Donath A."/>
            <person name="Petersen M."/>
            <person name="Wilbrandt J."/>
            <person name="Misof B."/>
            <person name="Liedtke D."/>
            <person name="Thamm M."/>
            <person name="Scheiner R."/>
            <person name="Schmitt T."/>
            <person name="Niehuis O."/>
        </authorList>
    </citation>
    <scope>NUCLEOTIDE SEQUENCE</scope>
    <source>
        <strain evidence="3">GBR_01_08_01A</strain>
    </source>
</reference>
<reference evidence="3" key="1">
    <citation type="submission" date="2021-08" db="EMBL/GenBank/DDBJ databases">
        <authorList>
            <person name="Misof B."/>
            <person name="Oliver O."/>
            <person name="Podsiadlowski L."/>
            <person name="Donath A."/>
            <person name="Peters R."/>
            <person name="Mayer C."/>
            <person name="Rust J."/>
            <person name="Gunkel S."/>
            <person name="Lesny P."/>
            <person name="Martin S."/>
            <person name="Oeyen J.P."/>
            <person name="Petersen M."/>
            <person name="Panagiotis P."/>
            <person name="Wilbrandt J."/>
            <person name="Tanja T."/>
        </authorList>
    </citation>
    <scope>NUCLEOTIDE SEQUENCE</scope>
    <source>
        <strain evidence="3">GBR_01_08_01A</strain>
        <tissue evidence="3">Thorax + abdomen</tissue>
    </source>
</reference>
<gene>
    <name evidence="3" type="ORF">KPH14_012020</name>
</gene>
<dbReference type="InterPro" id="IPR050863">
    <property type="entry name" value="CenT-Element_Derived"/>
</dbReference>
<dbReference type="AlphaFoldDB" id="A0AAD9REV4"/>
<feature type="compositionally biased region" description="Basic and acidic residues" evidence="1">
    <location>
        <begin position="406"/>
        <end position="416"/>
    </location>
</feature>
<dbReference type="PANTHER" id="PTHR19303">
    <property type="entry name" value="TRANSPOSON"/>
    <property type="match status" value="1"/>
</dbReference>
<comment type="caution">
    <text evidence="3">The sequence shown here is derived from an EMBL/GenBank/DDBJ whole genome shotgun (WGS) entry which is preliminary data.</text>
</comment>
<dbReference type="Pfam" id="PF03184">
    <property type="entry name" value="DDE_1"/>
    <property type="match status" value="1"/>
</dbReference>
<dbReference type="EMBL" id="JAIFRP010000282">
    <property type="protein sequence ID" value="KAK2578456.1"/>
    <property type="molecule type" value="Genomic_DNA"/>
</dbReference>
<dbReference type="GO" id="GO:0003677">
    <property type="term" value="F:DNA binding"/>
    <property type="evidence" value="ECO:0007669"/>
    <property type="project" value="TreeGrafter"/>
</dbReference>
<feature type="domain" description="DDE-1" evidence="2">
    <location>
        <begin position="126"/>
        <end position="287"/>
    </location>
</feature>
<evidence type="ECO:0000313" key="4">
    <source>
        <dbReference type="Proteomes" id="UP001258017"/>
    </source>
</evidence>
<name>A0AAD9REV4_9HYME</name>
<dbReference type="GO" id="GO:0005634">
    <property type="term" value="C:nucleus"/>
    <property type="evidence" value="ECO:0007669"/>
    <property type="project" value="TreeGrafter"/>
</dbReference>
<protein>
    <recommendedName>
        <fullName evidence="2">DDE-1 domain-containing protein</fullName>
    </recommendedName>
</protein>
<dbReference type="Proteomes" id="UP001258017">
    <property type="component" value="Unassembled WGS sequence"/>
</dbReference>
<feature type="region of interest" description="Disordered" evidence="1">
    <location>
        <begin position="387"/>
        <end position="416"/>
    </location>
</feature>